<protein>
    <submittedName>
        <fullName evidence="1">Uncharacterized protein</fullName>
    </submittedName>
</protein>
<sequence>MTPQVFGHACLTTMATTMETVYDPNSFNNLPLIGQAAARFTDINGEHVVSTTFRDLFVRHKMDRTFGLALLHRHFELDVNERLVEYRGTSVPWAVNQLAAHIKPSSWLISAMGTVHPYEFYHSLSDEGPTLDLGNPHQQAFLTEFAEVLSQHNAQGLFGLCRYPGDDFKGRIEITQGRSNINLIPEDYPRNLGDRTSNAAWFFSPPLVNFKCICPCSYAGGGHSGNHGGHRDVT</sequence>
<keyword evidence="2" id="KW-1185">Reference proteome</keyword>
<dbReference type="Proteomes" id="UP000836387">
    <property type="component" value="Unassembled WGS sequence"/>
</dbReference>
<reference evidence="1" key="2">
    <citation type="submission" date="2021-10" db="EMBL/GenBank/DDBJ databases">
        <authorList>
            <person name="Piombo E."/>
        </authorList>
    </citation>
    <scope>NUCLEOTIDE SEQUENCE</scope>
</reference>
<name>A0ACA9U1Z4_BIOOC</name>
<reference evidence="1" key="1">
    <citation type="submission" date="2020-04" db="EMBL/GenBank/DDBJ databases">
        <authorList>
            <person name="Broberg M."/>
        </authorList>
    </citation>
    <scope>NUCLEOTIDE SEQUENCE</scope>
</reference>
<gene>
    <name evidence="1" type="ORF">CRV2_00013135</name>
</gene>
<evidence type="ECO:0000313" key="1">
    <source>
        <dbReference type="EMBL" id="CAG9947024.1"/>
    </source>
</evidence>
<evidence type="ECO:0000313" key="2">
    <source>
        <dbReference type="Proteomes" id="UP000836387"/>
    </source>
</evidence>
<dbReference type="EMBL" id="CADEHS020000011">
    <property type="protein sequence ID" value="CAG9947024.1"/>
    <property type="molecule type" value="Genomic_DNA"/>
</dbReference>
<accession>A0ACA9U1Z4</accession>
<organism evidence="1 2">
    <name type="scientific">Clonostachys rosea f. rosea IK726</name>
    <dbReference type="NCBI Taxonomy" id="1349383"/>
    <lineage>
        <taxon>Eukaryota</taxon>
        <taxon>Fungi</taxon>
        <taxon>Dikarya</taxon>
        <taxon>Ascomycota</taxon>
        <taxon>Pezizomycotina</taxon>
        <taxon>Sordariomycetes</taxon>
        <taxon>Hypocreomycetidae</taxon>
        <taxon>Hypocreales</taxon>
        <taxon>Bionectriaceae</taxon>
        <taxon>Clonostachys</taxon>
    </lineage>
</organism>
<proteinExistence type="predicted"/>
<comment type="caution">
    <text evidence="1">The sequence shown here is derived from an EMBL/GenBank/DDBJ whole genome shotgun (WGS) entry which is preliminary data.</text>
</comment>